<accession>A0ABQ3NB07</accession>
<keyword evidence="1" id="KW-0472">Membrane</keyword>
<evidence type="ECO:0000256" key="1">
    <source>
        <dbReference type="SAM" id="Phobius"/>
    </source>
</evidence>
<sequence>MLASIGIVVTALMMAVIEVPYLLRKRLKRELWAFSALLAFGTSLSILHVLKVPLPSPHEWIAFLYKPLSDVIYRTLQ</sequence>
<keyword evidence="1" id="KW-0812">Transmembrane</keyword>
<evidence type="ECO:0000313" key="2">
    <source>
        <dbReference type="EMBL" id="GHI01096.1"/>
    </source>
</evidence>
<protein>
    <submittedName>
        <fullName evidence="2">Uncharacterized protein</fullName>
    </submittedName>
</protein>
<organism evidence="2 3">
    <name type="scientific">Neobacillus kokaensis</name>
    <dbReference type="NCBI Taxonomy" id="2759023"/>
    <lineage>
        <taxon>Bacteria</taxon>
        <taxon>Bacillati</taxon>
        <taxon>Bacillota</taxon>
        <taxon>Bacilli</taxon>
        <taxon>Bacillales</taxon>
        <taxon>Bacillaceae</taxon>
        <taxon>Neobacillus</taxon>
    </lineage>
</organism>
<keyword evidence="3" id="KW-1185">Reference proteome</keyword>
<proteinExistence type="predicted"/>
<comment type="caution">
    <text evidence="2">The sequence shown here is derived from an EMBL/GenBank/DDBJ whole genome shotgun (WGS) entry which is preliminary data.</text>
</comment>
<name>A0ABQ3NB07_9BACI</name>
<gene>
    <name evidence="2" type="ORF">AM1BK_46380</name>
</gene>
<evidence type="ECO:0000313" key="3">
    <source>
        <dbReference type="Proteomes" id="UP000637074"/>
    </source>
</evidence>
<dbReference type="EMBL" id="BNDS01000033">
    <property type="protein sequence ID" value="GHI01096.1"/>
    <property type="molecule type" value="Genomic_DNA"/>
</dbReference>
<dbReference type="RefSeq" id="WP_191276752.1">
    <property type="nucleotide sequence ID" value="NZ_BNDS01000033.1"/>
</dbReference>
<feature type="transmembrane region" description="Helical" evidence="1">
    <location>
        <begin position="31"/>
        <end position="50"/>
    </location>
</feature>
<feature type="transmembrane region" description="Helical" evidence="1">
    <location>
        <begin position="6"/>
        <end position="24"/>
    </location>
</feature>
<keyword evidence="1" id="KW-1133">Transmembrane helix</keyword>
<reference evidence="2 3" key="1">
    <citation type="journal article" date="2022" name="Int. J. Syst. Evol. Microbiol.">
        <title>Neobacillus kokaensis sp. nov., isolated from soil.</title>
        <authorList>
            <person name="Yuki K."/>
            <person name="Matsubara H."/>
            <person name="Yamaguchi S."/>
        </authorList>
    </citation>
    <scope>NUCLEOTIDE SEQUENCE [LARGE SCALE GENOMIC DNA]</scope>
    <source>
        <strain evidence="2 3">LOB 377</strain>
    </source>
</reference>
<dbReference type="Proteomes" id="UP000637074">
    <property type="component" value="Unassembled WGS sequence"/>
</dbReference>